<comment type="caution">
    <text evidence="3">The sequence shown here is derived from an EMBL/GenBank/DDBJ whole genome shotgun (WGS) entry which is preliminary data.</text>
</comment>
<dbReference type="PANTHER" id="PTHR33375:SF1">
    <property type="entry name" value="CHROMOSOME-PARTITIONING PROTEIN PARB-RELATED"/>
    <property type="match status" value="1"/>
</dbReference>
<accession>A0A7Y7US49</accession>
<organism evidence="3 4">
    <name type="scientific">Sphingomonas sanguinis</name>
    <dbReference type="NCBI Taxonomy" id="33051"/>
    <lineage>
        <taxon>Bacteria</taxon>
        <taxon>Pseudomonadati</taxon>
        <taxon>Pseudomonadota</taxon>
        <taxon>Alphaproteobacteria</taxon>
        <taxon>Sphingomonadales</taxon>
        <taxon>Sphingomonadaceae</taxon>
        <taxon>Sphingomonas</taxon>
    </lineage>
</organism>
<dbReference type="EMBL" id="JABYQV010000011">
    <property type="protein sequence ID" value="NVP32025.1"/>
    <property type="molecule type" value="Genomic_DNA"/>
</dbReference>
<dbReference type="Proteomes" id="UP000557656">
    <property type="component" value="Unassembled WGS sequence"/>
</dbReference>
<evidence type="ECO:0000313" key="2">
    <source>
        <dbReference type="EMBL" id="NNG51736.1"/>
    </source>
</evidence>
<dbReference type="Pfam" id="PF07506">
    <property type="entry name" value="RepB"/>
    <property type="match status" value="1"/>
</dbReference>
<dbReference type="Gene3D" id="1.10.10.2830">
    <property type="match status" value="1"/>
</dbReference>
<dbReference type="GO" id="GO:0005694">
    <property type="term" value="C:chromosome"/>
    <property type="evidence" value="ECO:0007669"/>
    <property type="project" value="TreeGrafter"/>
</dbReference>
<name>A0A7Y7US49_9SPHN</name>
<dbReference type="InterPro" id="IPR003115">
    <property type="entry name" value="ParB_N"/>
</dbReference>
<feature type="domain" description="ParB-like N-terminal" evidence="1">
    <location>
        <begin position="10"/>
        <end position="99"/>
    </location>
</feature>
<dbReference type="AlphaFoldDB" id="A0A7Y7US49"/>
<dbReference type="Pfam" id="PF02195">
    <property type="entry name" value="ParB_N"/>
    <property type="match status" value="1"/>
</dbReference>
<evidence type="ECO:0000259" key="1">
    <source>
        <dbReference type="SMART" id="SM00470"/>
    </source>
</evidence>
<dbReference type="RefSeq" id="WP_170171286.1">
    <property type="nucleotide sequence ID" value="NZ_JABEOV010000001.1"/>
</dbReference>
<protein>
    <submittedName>
        <fullName evidence="3">ParB N-terminal domain-containing protein</fullName>
    </submittedName>
</protein>
<dbReference type="PANTHER" id="PTHR33375">
    <property type="entry name" value="CHROMOSOME-PARTITIONING PROTEIN PARB-RELATED"/>
    <property type="match status" value="1"/>
</dbReference>
<evidence type="ECO:0000313" key="5">
    <source>
        <dbReference type="Proteomes" id="UP000557656"/>
    </source>
</evidence>
<reference evidence="4 5" key="1">
    <citation type="submission" date="2020-05" db="EMBL/GenBank/DDBJ databases">
        <title>Draft Genome Sequences of Sphingomonas sp. Isolated from the International Space Station.</title>
        <authorList>
            <person name="Bijlani S."/>
            <person name="Singh N.K."/>
            <person name="Mason C.E."/>
            <person name="Wang C.C."/>
            <person name="Venkateswaran K."/>
        </authorList>
    </citation>
    <scope>NUCLEOTIDE SEQUENCE [LARGE SCALE GENOMIC DNA]</scope>
    <source>
        <strain evidence="2 5">IIF7SW-B5</strain>
        <strain evidence="3">ISS-IIF7SWP</strain>
    </source>
</reference>
<gene>
    <name evidence="2" type="ORF">HKX05_00010</name>
    <name evidence="3" type="ORF">HLV41_13315</name>
</gene>
<proteinExistence type="predicted"/>
<dbReference type="Proteomes" id="UP000531581">
    <property type="component" value="Unassembled WGS sequence"/>
</dbReference>
<dbReference type="InterPro" id="IPR050336">
    <property type="entry name" value="Chromosome_partition/occlusion"/>
</dbReference>
<keyword evidence="5" id="KW-1185">Reference proteome</keyword>
<sequence length="293" mass="32597">MSQEKGQTVAFIAVDSITVVNPRSRPKRSFKEMVDSIASVGLKKPITVTRSRDHGAGYDLVCGQGRLEAFRLLGEKTIPAFVVDLDPQDSLIASLVENFARRQLRGIDLLHDIGAMKQRGHTEAEITRMTGLSSEYVKGIIHLLEKGEQRLLQSVEAGIVPVAIAVQIADADDIGVQEALQQAYERNELRGKRLLAAKRLVDRRAKYGNALVSNLTRKPKISSMSLVRAYEQDTERKRMLIRKAEATKARLLLITAAMREMLRDEALVEVMQQEGLGNMPKVLSDRIFPGRVA</sequence>
<dbReference type="InterPro" id="IPR011111">
    <property type="entry name" value="Plasmid_RepB"/>
</dbReference>
<dbReference type="GO" id="GO:0007059">
    <property type="term" value="P:chromosome segregation"/>
    <property type="evidence" value="ECO:0007669"/>
    <property type="project" value="TreeGrafter"/>
</dbReference>
<dbReference type="SUPFAM" id="SSF110849">
    <property type="entry name" value="ParB/Sulfiredoxin"/>
    <property type="match status" value="1"/>
</dbReference>
<evidence type="ECO:0000313" key="3">
    <source>
        <dbReference type="EMBL" id="NVP32025.1"/>
    </source>
</evidence>
<dbReference type="Gene3D" id="3.90.1530.30">
    <property type="match status" value="1"/>
</dbReference>
<dbReference type="SUPFAM" id="SSF109709">
    <property type="entry name" value="KorB DNA-binding domain-like"/>
    <property type="match status" value="1"/>
</dbReference>
<dbReference type="InterPro" id="IPR036086">
    <property type="entry name" value="ParB/Sulfiredoxin_sf"/>
</dbReference>
<dbReference type="EMBL" id="JABEOV010000001">
    <property type="protein sequence ID" value="NNG51736.1"/>
    <property type="molecule type" value="Genomic_DNA"/>
</dbReference>
<evidence type="ECO:0000313" key="4">
    <source>
        <dbReference type="Proteomes" id="UP000531581"/>
    </source>
</evidence>
<dbReference type="SMART" id="SM00470">
    <property type="entry name" value="ParB"/>
    <property type="match status" value="1"/>
</dbReference>